<dbReference type="EMBL" id="BJUM01000013">
    <property type="protein sequence ID" value="GEK54786.1"/>
    <property type="molecule type" value="Genomic_DNA"/>
</dbReference>
<dbReference type="Pfam" id="PF00563">
    <property type="entry name" value="EAL"/>
    <property type="match status" value="1"/>
</dbReference>
<feature type="transmembrane region" description="Helical" evidence="1">
    <location>
        <begin position="193"/>
        <end position="214"/>
    </location>
</feature>
<reference evidence="3 4" key="1">
    <citation type="submission" date="2019-07" db="EMBL/GenBank/DDBJ databases">
        <title>Whole genome shotgun sequence of Pseudoalteromonas espejiana NBRC 102222.</title>
        <authorList>
            <person name="Hosoyama A."/>
            <person name="Uohara A."/>
            <person name="Ohji S."/>
            <person name="Ichikawa N."/>
        </authorList>
    </citation>
    <scope>NUCLEOTIDE SEQUENCE [LARGE SCALE GENOMIC DNA]</scope>
    <source>
        <strain evidence="3 4">NBRC 102222</strain>
    </source>
</reference>
<dbReference type="AlphaFoldDB" id="A0A510XUQ1"/>
<name>A0A510XUQ1_9GAMM</name>
<keyword evidence="1" id="KW-0472">Membrane</keyword>
<gene>
    <name evidence="3" type="ORF">PES01_16310</name>
</gene>
<dbReference type="CDD" id="cd01948">
    <property type="entry name" value="EAL"/>
    <property type="match status" value="1"/>
</dbReference>
<dbReference type="SMART" id="SM00052">
    <property type="entry name" value="EAL"/>
    <property type="match status" value="1"/>
</dbReference>
<dbReference type="RefSeq" id="WP_089346934.1">
    <property type="nucleotide sequence ID" value="NZ_BJUM01000013.1"/>
</dbReference>
<dbReference type="PANTHER" id="PTHR33121">
    <property type="entry name" value="CYCLIC DI-GMP PHOSPHODIESTERASE PDEF"/>
    <property type="match status" value="1"/>
</dbReference>
<dbReference type="SUPFAM" id="SSF55073">
    <property type="entry name" value="Nucleotide cyclase"/>
    <property type="match status" value="1"/>
</dbReference>
<dbReference type="OrthoDB" id="5894408at2"/>
<dbReference type="GO" id="GO:0071111">
    <property type="term" value="F:cyclic-guanylate-specific phosphodiesterase activity"/>
    <property type="evidence" value="ECO:0007669"/>
    <property type="project" value="InterPro"/>
</dbReference>
<keyword evidence="1" id="KW-1133">Transmembrane helix</keyword>
<keyword evidence="1" id="KW-0812">Transmembrane</keyword>
<dbReference type="Proteomes" id="UP000321419">
    <property type="component" value="Unassembled WGS sequence"/>
</dbReference>
<feature type="domain" description="EAL" evidence="2">
    <location>
        <begin position="379"/>
        <end position="626"/>
    </location>
</feature>
<dbReference type="InterPro" id="IPR050706">
    <property type="entry name" value="Cyclic-di-GMP_PDE-like"/>
</dbReference>
<comment type="caution">
    <text evidence="3">The sequence shown here is derived from an EMBL/GenBank/DDBJ whole genome shotgun (WGS) entry which is preliminary data.</text>
</comment>
<organism evidence="3 4">
    <name type="scientific">Pseudoalteromonas espejiana</name>
    <dbReference type="NCBI Taxonomy" id="28107"/>
    <lineage>
        <taxon>Bacteria</taxon>
        <taxon>Pseudomonadati</taxon>
        <taxon>Pseudomonadota</taxon>
        <taxon>Gammaproteobacteria</taxon>
        <taxon>Alteromonadales</taxon>
        <taxon>Pseudoalteromonadaceae</taxon>
        <taxon>Pseudoalteromonas</taxon>
    </lineage>
</organism>
<evidence type="ECO:0000313" key="4">
    <source>
        <dbReference type="Proteomes" id="UP000321419"/>
    </source>
</evidence>
<dbReference type="InterPro" id="IPR000160">
    <property type="entry name" value="GGDEF_dom"/>
</dbReference>
<dbReference type="SUPFAM" id="SSF141868">
    <property type="entry name" value="EAL domain-like"/>
    <property type="match status" value="1"/>
</dbReference>
<dbReference type="PROSITE" id="PS50883">
    <property type="entry name" value="EAL"/>
    <property type="match status" value="1"/>
</dbReference>
<dbReference type="PANTHER" id="PTHR33121:SF79">
    <property type="entry name" value="CYCLIC DI-GMP PHOSPHODIESTERASE PDED-RELATED"/>
    <property type="match status" value="1"/>
</dbReference>
<protein>
    <recommendedName>
        <fullName evidence="2">EAL domain-containing protein</fullName>
    </recommendedName>
</protein>
<evidence type="ECO:0000259" key="2">
    <source>
        <dbReference type="PROSITE" id="PS50883"/>
    </source>
</evidence>
<feature type="transmembrane region" description="Helical" evidence="1">
    <location>
        <begin position="12"/>
        <end position="30"/>
    </location>
</feature>
<accession>A0A510XUQ1</accession>
<dbReference type="InterPro" id="IPR043128">
    <property type="entry name" value="Rev_trsase/Diguanyl_cyclase"/>
</dbReference>
<proteinExistence type="predicted"/>
<dbReference type="InterPro" id="IPR035919">
    <property type="entry name" value="EAL_sf"/>
</dbReference>
<dbReference type="SMART" id="SM00267">
    <property type="entry name" value="GGDEF"/>
    <property type="match status" value="1"/>
</dbReference>
<dbReference type="Gene3D" id="3.20.20.450">
    <property type="entry name" value="EAL domain"/>
    <property type="match status" value="1"/>
</dbReference>
<sequence length="626" mass="70395">MLTGKLKGNWFIAGFTLFLISLLVYVYYTYSTARSEIMNAVDERLLNAATSVKHILGQNYHDSINQGFDISFSVYQNKNKQLSELAQALDIAYVYSMIMRNNKVYFTSSSYTKEDQENARVTQFLDLYPEATDINMGAFYSTEPVFEQSSDQWGEFKTVFIPFVDSAGNTYITGADITLDDLNKKLQYSVTKAVITASFFFFIAILVAAIYIYLLKRTIETDSSTGFANHIALEYFIKKSNLHHMQLAVIWINEIEDINSFYGTQVGDSVMKNLLNHFKSRCPQSCKVFRLAANKIAILAPRELAGAELTDLVESYNFNSPVLTSPFIYITYCSGIASGNKSLLLENAHIAALQAKQSREHVVSYSKVMNDVKNQYQYNVSLAKEVQDAFDNNRIVPYFQAVFDTTTEHVLHYECLARMVTENGEILKPDSFINVVTRSRMGGLLTRTLFTQCVERFRKTDICWSLNISGQDILDPSLSEYIANELKRYPHPENITLGLLESHAVAHFSEVKTFIAMVKTKGVNVIITGFGSGYSNISNALKLEVNGIKLDGALVKQVISDNNIALFIEHTVNFSSQLGLQLMAESVENISIVNALKKVNVTLMQGNYFSYPAPHVNSSNEEEAVL</sequence>
<dbReference type="InterPro" id="IPR001633">
    <property type="entry name" value="EAL_dom"/>
</dbReference>
<dbReference type="InterPro" id="IPR029787">
    <property type="entry name" value="Nucleotide_cyclase"/>
</dbReference>
<dbReference type="Gene3D" id="3.30.70.270">
    <property type="match status" value="1"/>
</dbReference>
<evidence type="ECO:0000256" key="1">
    <source>
        <dbReference type="SAM" id="Phobius"/>
    </source>
</evidence>
<evidence type="ECO:0000313" key="3">
    <source>
        <dbReference type="EMBL" id="GEK54786.1"/>
    </source>
</evidence>
<dbReference type="Pfam" id="PF00990">
    <property type="entry name" value="GGDEF"/>
    <property type="match status" value="1"/>
</dbReference>
<keyword evidence="4" id="KW-1185">Reference proteome</keyword>